<evidence type="ECO:0000256" key="3">
    <source>
        <dbReference type="SAM" id="MobiDB-lite"/>
    </source>
</evidence>
<keyword evidence="2" id="KW-0442">Lipid degradation</keyword>
<name>A0A1I7ZCU5_9BILA</name>
<dbReference type="AlphaFoldDB" id="A0A1I7ZCU5"/>
<dbReference type="PROSITE" id="PS51635">
    <property type="entry name" value="PNPLA"/>
    <property type="match status" value="1"/>
</dbReference>
<dbReference type="WBParaSite" id="L893_g25156.t1">
    <property type="protein sequence ID" value="L893_g25156.t1"/>
    <property type="gene ID" value="L893_g25156"/>
</dbReference>
<dbReference type="InterPro" id="IPR002641">
    <property type="entry name" value="PNPLA_dom"/>
</dbReference>
<dbReference type="GO" id="GO:0004806">
    <property type="term" value="F:triacylglycerol lipase activity"/>
    <property type="evidence" value="ECO:0007669"/>
    <property type="project" value="TreeGrafter"/>
</dbReference>
<feature type="short sequence motif" description="DGA/G" evidence="2">
    <location>
        <begin position="323"/>
        <end position="325"/>
    </location>
</feature>
<sequence>MQSTDPQDRVLQELCRRDIDSLSQTVYRKATLIVRGRLSTGDGSRTESRQLLFPDHSSARTRWVDYGCGRLLLLDFSPFSSKIPSPHVSGAFRRLLSHAAALNGSMGKRPSFRIPYTFMCPSPHEASPPPSPVVEASTPPTTPVDVASGERSHAPIPRTGPVALSFSGCGFLGTYHFGVVICFQKHAKGLLSRCNKIAGASAGSLVSSLFLLAPDRMEEGLNNLYKLADELNALRFGALTPRFHLNERLTSIVHEYIPVNISKAQKILHISLTNQSTRENVLMSSFESRECLLNCLMASCFIPMYSSGIRENAPEIHGVAYIDGGFSENLHVFSDTPTITVSPFSGNARIAPNDRSPLGKKIFGEWKMRLGGQYLNVNMQNIVRGAQALFPPTREVLTSYYDMGYRDAMKFLLDEGLLERGEGTAV</sequence>
<dbReference type="PANTHER" id="PTHR12406:SF38">
    <property type="entry name" value="PNPLA DOMAIN-CONTAINING PROTEIN"/>
    <property type="match status" value="1"/>
</dbReference>
<dbReference type="Gene3D" id="3.40.1090.10">
    <property type="entry name" value="Cytosolic phospholipase A2 catalytic domain"/>
    <property type="match status" value="1"/>
</dbReference>
<dbReference type="GO" id="GO:0005811">
    <property type="term" value="C:lipid droplet"/>
    <property type="evidence" value="ECO:0007669"/>
    <property type="project" value="TreeGrafter"/>
</dbReference>
<evidence type="ECO:0000256" key="1">
    <source>
        <dbReference type="ARBA" id="ARBA00023098"/>
    </source>
</evidence>
<dbReference type="Pfam" id="PF01734">
    <property type="entry name" value="Patatin"/>
    <property type="match status" value="1"/>
</dbReference>
<evidence type="ECO:0000259" key="4">
    <source>
        <dbReference type="PROSITE" id="PS51635"/>
    </source>
</evidence>
<feature type="short sequence motif" description="GXGXXG" evidence="2">
    <location>
        <begin position="168"/>
        <end position="173"/>
    </location>
</feature>
<proteinExistence type="predicted"/>
<dbReference type="GO" id="GO:0019433">
    <property type="term" value="P:triglyceride catabolic process"/>
    <property type="evidence" value="ECO:0007669"/>
    <property type="project" value="TreeGrafter"/>
</dbReference>
<keyword evidence="5" id="KW-1185">Reference proteome</keyword>
<dbReference type="GO" id="GO:0016020">
    <property type="term" value="C:membrane"/>
    <property type="evidence" value="ECO:0007669"/>
    <property type="project" value="TreeGrafter"/>
</dbReference>
<dbReference type="InterPro" id="IPR016035">
    <property type="entry name" value="Acyl_Trfase/lysoPLipase"/>
</dbReference>
<keyword evidence="1 2" id="KW-0443">Lipid metabolism</keyword>
<feature type="active site" description="Nucleophile" evidence="2">
    <location>
        <position position="201"/>
    </location>
</feature>
<dbReference type="GO" id="GO:0055088">
    <property type="term" value="P:lipid homeostasis"/>
    <property type="evidence" value="ECO:0007669"/>
    <property type="project" value="TreeGrafter"/>
</dbReference>
<feature type="short sequence motif" description="GXSXG" evidence="2">
    <location>
        <begin position="199"/>
        <end position="203"/>
    </location>
</feature>
<reference evidence="6" key="1">
    <citation type="submission" date="2016-11" db="UniProtKB">
        <authorList>
            <consortium name="WormBaseParasite"/>
        </authorList>
    </citation>
    <scope>IDENTIFICATION</scope>
</reference>
<evidence type="ECO:0000256" key="2">
    <source>
        <dbReference type="PROSITE-ProRule" id="PRU01161"/>
    </source>
</evidence>
<feature type="domain" description="PNPLA" evidence="4">
    <location>
        <begin position="164"/>
        <end position="336"/>
    </location>
</feature>
<dbReference type="GO" id="GO:0005737">
    <property type="term" value="C:cytoplasm"/>
    <property type="evidence" value="ECO:0007669"/>
    <property type="project" value="TreeGrafter"/>
</dbReference>
<feature type="region of interest" description="Disordered" evidence="3">
    <location>
        <begin position="127"/>
        <end position="155"/>
    </location>
</feature>
<evidence type="ECO:0000313" key="5">
    <source>
        <dbReference type="Proteomes" id="UP000095287"/>
    </source>
</evidence>
<dbReference type="InterPro" id="IPR033562">
    <property type="entry name" value="PLPL"/>
</dbReference>
<keyword evidence="2" id="KW-0378">Hydrolase</keyword>
<dbReference type="SUPFAM" id="SSF52151">
    <property type="entry name" value="FabD/lysophospholipase-like"/>
    <property type="match status" value="1"/>
</dbReference>
<protein>
    <submittedName>
        <fullName evidence="6">PNPLA domain-containing protein</fullName>
    </submittedName>
</protein>
<organism evidence="5 6">
    <name type="scientific">Steinernema glaseri</name>
    <dbReference type="NCBI Taxonomy" id="37863"/>
    <lineage>
        <taxon>Eukaryota</taxon>
        <taxon>Metazoa</taxon>
        <taxon>Ecdysozoa</taxon>
        <taxon>Nematoda</taxon>
        <taxon>Chromadorea</taxon>
        <taxon>Rhabditida</taxon>
        <taxon>Tylenchina</taxon>
        <taxon>Panagrolaimomorpha</taxon>
        <taxon>Strongyloidoidea</taxon>
        <taxon>Steinernematidae</taxon>
        <taxon>Steinernema</taxon>
    </lineage>
</organism>
<feature type="active site" description="Proton acceptor" evidence="2">
    <location>
        <position position="323"/>
    </location>
</feature>
<accession>A0A1I7ZCU5</accession>
<dbReference type="Proteomes" id="UP000095287">
    <property type="component" value="Unplaced"/>
</dbReference>
<evidence type="ECO:0000313" key="6">
    <source>
        <dbReference type="WBParaSite" id="L893_g25156.t1"/>
    </source>
</evidence>
<dbReference type="PANTHER" id="PTHR12406">
    <property type="entry name" value="CALCIUM-INDEPENDENT PHOSPHOLIPASE A2 IPLA2 -RELATED"/>
    <property type="match status" value="1"/>
</dbReference>